<dbReference type="SUPFAM" id="SSF117281">
    <property type="entry name" value="Kelch motif"/>
    <property type="match status" value="1"/>
</dbReference>
<dbReference type="Pfam" id="PF00646">
    <property type="entry name" value="F-box"/>
    <property type="match status" value="1"/>
</dbReference>
<dbReference type="InterPro" id="IPR050354">
    <property type="entry name" value="F-box/kelch-repeat_ARATH"/>
</dbReference>
<dbReference type="SUPFAM" id="SSF81383">
    <property type="entry name" value="F-box domain"/>
    <property type="match status" value="1"/>
</dbReference>
<dbReference type="GO" id="GO:0043161">
    <property type="term" value="P:proteasome-mediated ubiquitin-dependent protein catabolic process"/>
    <property type="evidence" value="ECO:0007669"/>
    <property type="project" value="TreeGrafter"/>
</dbReference>
<dbReference type="GO" id="GO:0005634">
    <property type="term" value="C:nucleus"/>
    <property type="evidence" value="ECO:0007669"/>
    <property type="project" value="TreeGrafter"/>
</dbReference>
<dbReference type="AlphaFoldDB" id="A0A5B7BR17"/>
<dbReference type="Gene3D" id="2.120.10.80">
    <property type="entry name" value="Kelch-type beta propeller"/>
    <property type="match status" value="1"/>
</dbReference>
<dbReference type="InterPro" id="IPR036047">
    <property type="entry name" value="F-box-like_dom_sf"/>
</dbReference>
<dbReference type="GO" id="GO:0005829">
    <property type="term" value="C:cytosol"/>
    <property type="evidence" value="ECO:0007669"/>
    <property type="project" value="TreeGrafter"/>
</dbReference>
<dbReference type="PANTHER" id="PTHR24414:SF44">
    <property type="entry name" value="F-BOX DOMAIN-CONTAINING PROTEIN"/>
    <property type="match status" value="1"/>
</dbReference>
<protein>
    <recommendedName>
        <fullName evidence="1">F-box domain-containing protein</fullName>
    </recommendedName>
</protein>
<dbReference type="PANTHER" id="PTHR24414">
    <property type="entry name" value="F-BOX/KELCH-REPEAT PROTEIN SKIP4"/>
    <property type="match status" value="1"/>
</dbReference>
<dbReference type="InterPro" id="IPR015915">
    <property type="entry name" value="Kelch-typ_b-propeller"/>
</dbReference>
<gene>
    <name evidence="2" type="ORF">Din_039937</name>
</gene>
<dbReference type="EMBL" id="GHES01039937">
    <property type="protein sequence ID" value="MPA70496.1"/>
    <property type="molecule type" value="Transcribed_RNA"/>
</dbReference>
<sequence>MVRVSEVVVEEQEAPIHGDILEAILSHVPLTDLVPASHVSKAWQRAVFSSLQNFNTLKPWLIVHTQSSRSPYATTTHAYDPRSHVWIEIKQPPIKYVSALRSSHSNLLYMLSPSKLSFSFDPLHLTWHHADAPLVWRTDPIVALVGHRIVVAGGTCDFEDDPLAVEIFDVETRTWDTCQSMPAVLKDSAASTWLSVASNNHKLFVTEKHSGVTHVFDPETKTWYGPYHLRPDKKVFFSVIAFSSDRLVLVGLVGESDNVESVKLWEMDCETFQCREIGEMPLTLLEKLKSGFQLSSISVCLTGKFMYIHNPSDVKEVFVCEFINGGCKWGSVRNAVANDRTKIAERFVFTCSEVGIDDVKMALRSENRRFAMKNL</sequence>
<evidence type="ECO:0000259" key="1">
    <source>
        <dbReference type="Pfam" id="PF00646"/>
    </source>
</evidence>
<name>A0A5B7BR17_DAVIN</name>
<dbReference type="InterPro" id="IPR001810">
    <property type="entry name" value="F-box_dom"/>
</dbReference>
<evidence type="ECO:0000313" key="2">
    <source>
        <dbReference type="EMBL" id="MPA70496.1"/>
    </source>
</evidence>
<reference evidence="2" key="1">
    <citation type="submission" date="2019-08" db="EMBL/GenBank/DDBJ databases">
        <title>Reference gene set and small RNA set construction with multiple tissues from Davidia involucrata Baill.</title>
        <authorList>
            <person name="Yang H."/>
            <person name="Zhou C."/>
            <person name="Li G."/>
            <person name="Wang J."/>
            <person name="Gao P."/>
            <person name="Wang M."/>
            <person name="Wang R."/>
            <person name="Zhao Y."/>
        </authorList>
    </citation>
    <scope>NUCLEOTIDE SEQUENCE</scope>
    <source>
        <tissue evidence="2">Mixed with DoveR01_LX</tissue>
    </source>
</reference>
<dbReference type="CDD" id="cd09917">
    <property type="entry name" value="F-box_SF"/>
    <property type="match status" value="1"/>
</dbReference>
<accession>A0A5B7BR17</accession>
<organism evidence="2">
    <name type="scientific">Davidia involucrata</name>
    <name type="common">Dove tree</name>
    <dbReference type="NCBI Taxonomy" id="16924"/>
    <lineage>
        <taxon>Eukaryota</taxon>
        <taxon>Viridiplantae</taxon>
        <taxon>Streptophyta</taxon>
        <taxon>Embryophyta</taxon>
        <taxon>Tracheophyta</taxon>
        <taxon>Spermatophyta</taxon>
        <taxon>Magnoliopsida</taxon>
        <taxon>eudicotyledons</taxon>
        <taxon>Gunneridae</taxon>
        <taxon>Pentapetalae</taxon>
        <taxon>asterids</taxon>
        <taxon>Cornales</taxon>
        <taxon>Nyssaceae</taxon>
        <taxon>Davidia</taxon>
    </lineage>
</organism>
<proteinExistence type="predicted"/>
<feature type="domain" description="F-box" evidence="1">
    <location>
        <begin position="19"/>
        <end position="49"/>
    </location>
</feature>
<dbReference type="Gene3D" id="1.20.1280.50">
    <property type="match status" value="1"/>
</dbReference>